<keyword evidence="3" id="KW-0808">Transferase</keyword>
<dbReference type="InterPro" id="IPR005490">
    <property type="entry name" value="LD_TPept_cat_dom"/>
</dbReference>
<dbReference type="GO" id="GO:0008360">
    <property type="term" value="P:regulation of cell shape"/>
    <property type="evidence" value="ECO:0007669"/>
    <property type="project" value="UniProtKB-UniRule"/>
</dbReference>
<feature type="active site" description="Proton donor/acceptor" evidence="13">
    <location>
        <position position="315"/>
    </location>
</feature>
<evidence type="ECO:0000256" key="6">
    <source>
        <dbReference type="ARBA" id="ARBA00022984"/>
    </source>
</evidence>
<feature type="signal peptide" evidence="15">
    <location>
        <begin position="1"/>
        <end position="19"/>
    </location>
</feature>
<dbReference type="PROSITE" id="PS51257">
    <property type="entry name" value="PROKAR_LIPOPROTEIN"/>
    <property type="match status" value="1"/>
</dbReference>
<evidence type="ECO:0000313" key="18">
    <source>
        <dbReference type="Proteomes" id="UP000622552"/>
    </source>
</evidence>
<protein>
    <submittedName>
        <fullName evidence="17">Lipoprotein-anchoring transpeptidase ErfK/SrfK</fullName>
    </submittedName>
</protein>
<dbReference type="InterPro" id="IPR050979">
    <property type="entry name" value="LD-transpeptidase"/>
</dbReference>
<dbReference type="RefSeq" id="WP_197004685.1">
    <property type="nucleotide sequence ID" value="NZ_BONS01000017.1"/>
</dbReference>
<comment type="pathway">
    <text evidence="1 13">Cell wall biogenesis; peptidoglycan biosynthesis.</text>
</comment>
<evidence type="ECO:0000256" key="2">
    <source>
        <dbReference type="ARBA" id="ARBA00022475"/>
    </source>
</evidence>
<dbReference type="AlphaFoldDB" id="A0A8J7GC80"/>
<dbReference type="Proteomes" id="UP000622552">
    <property type="component" value="Unassembled WGS sequence"/>
</dbReference>
<feature type="chain" id="PRO_5039190168" evidence="15">
    <location>
        <begin position="20"/>
        <end position="390"/>
    </location>
</feature>
<dbReference type="UniPathway" id="UPA00219"/>
<dbReference type="GO" id="GO:0018104">
    <property type="term" value="P:peptidoglycan-protein cross-linking"/>
    <property type="evidence" value="ECO:0007669"/>
    <property type="project" value="TreeGrafter"/>
</dbReference>
<dbReference type="Gene3D" id="2.60.40.3710">
    <property type="match status" value="1"/>
</dbReference>
<keyword evidence="4 15" id="KW-0732">Signal</keyword>
<gene>
    <name evidence="17" type="ORF">IW245_004062</name>
</gene>
<evidence type="ECO:0000256" key="9">
    <source>
        <dbReference type="ARBA" id="ARBA00023288"/>
    </source>
</evidence>
<dbReference type="GO" id="GO:0071555">
    <property type="term" value="P:cell wall organization"/>
    <property type="evidence" value="ECO:0007669"/>
    <property type="project" value="UniProtKB-UniRule"/>
</dbReference>
<accession>A0A8J7GC80</accession>
<keyword evidence="7" id="KW-0472">Membrane</keyword>
<evidence type="ECO:0000256" key="7">
    <source>
        <dbReference type="ARBA" id="ARBA00023136"/>
    </source>
</evidence>
<keyword evidence="5 13" id="KW-0133">Cell shape</keyword>
<evidence type="ECO:0000256" key="12">
    <source>
        <dbReference type="ARBA" id="ARBA00060592"/>
    </source>
</evidence>
<evidence type="ECO:0000256" key="1">
    <source>
        <dbReference type="ARBA" id="ARBA00004752"/>
    </source>
</evidence>
<keyword evidence="8" id="KW-0564">Palmitate</keyword>
<organism evidence="17 18">
    <name type="scientific">Longispora fulva</name>
    <dbReference type="NCBI Taxonomy" id="619741"/>
    <lineage>
        <taxon>Bacteria</taxon>
        <taxon>Bacillati</taxon>
        <taxon>Actinomycetota</taxon>
        <taxon>Actinomycetes</taxon>
        <taxon>Micromonosporales</taxon>
        <taxon>Micromonosporaceae</taxon>
        <taxon>Longispora</taxon>
    </lineage>
</organism>
<dbReference type="GO" id="GO:0071972">
    <property type="term" value="F:peptidoglycan L,D-transpeptidase activity"/>
    <property type="evidence" value="ECO:0007669"/>
    <property type="project" value="TreeGrafter"/>
</dbReference>
<keyword evidence="6 13" id="KW-0573">Peptidoglycan synthesis</keyword>
<evidence type="ECO:0000259" key="16">
    <source>
        <dbReference type="PROSITE" id="PS52029"/>
    </source>
</evidence>
<dbReference type="PROSITE" id="PS52029">
    <property type="entry name" value="LD_TPASE"/>
    <property type="match status" value="1"/>
</dbReference>
<evidence type="ECO:0000256" key="15">
    <source>
        <dbReference type="SAM" id="SignalP"/>
    </source>
</evidence>
<dbReference type="Pfam" id="PF17964">
    <property type="entry name" value="Big_10"/>
    <property type="match status" value="1"/>
</dbReference>
<dbReference type="PANTHER" id="PTHR30582">
    <property type="entry name" value="L,D-TRANSPEPTIDASE"/>
    <property type="match status" value="1"/>
</dbReference>
<dbReference type="GO" id="GO:0005576">
    <property type="term" value="C:extracellular region"/>
    <property type="evidence" value="ECO:0007669"/>
    <property type="project" value="TreeGrafter"/>
</dbReference>
<dbReference type="InterPro" id="IPR041280">
    <property type="entry name" value="Big_10"/>
</dbReference>
<dbReference type="Pfam" id="PF03734">
    <property type="entry name" value="YkuD"/>
    <property type="match status" value="1"/>
</dbReference>
<evidence type="ECO:0000256" key="14">
    <source>
        <dbReference type="SAM" id="MobiDB-lite"/>
    </source>
</evidence>
<evidence type="ECO:0000313" key="17">
    <source>
        <dbReference type="EMBL" id="MBG6137868.1"/>
    </source>
</evidence>
<dbReference type="CDD" id="cd16913">
    <property type="entry name" value="YkuD_like"/>
    <property type="match status" value="1"/>
</dbReference>
<keyword evidence="2" id="KW-1003">Cell membrane</keyword>
<evidence type="ECO:0000256" key="10">
    <source>
        <dbReference type="ARBA" id="ARBA00023315"/>
    </source>
</evidence>
<dbReference type="Gene3D" id="2.40.440.10">
    <property type="entry name" value="L,D-transpeptidase catalytic domain-like"/>
    <property type="match status" value="1"/>
</dbReference>
<comment type="caution">
    <text evidence="17">The sequence shown here is derived from an EMBL/GenBank/DDBJ whole genome shotgun (WGS) entry which is preliminary data.</text>
</comment>
<comment type="pathway">
    <text evidence="12">Glycan biosynthesis.</text>
</comment>
<evidence type="ECO:0000256" key="11">
    <source>
        <dbReference type="ARBA" id="ARBA00023316"/>
    </source>
</evidence>
<dbReference type="Gene3D" id="2.60.40.3780">
    <property type="match status" value="1"/>
</dbReference>
<feature type="region of interest" description="Disordered" evidence="14">
    <location>
        <begin position="22"/>
        <end position="96"/>
    </location>
</feature>
<evidence type="ECO:0000256" key="4">
    <source>
        <dbReference type="ARBA" id="ARBA00022729"/>
    </source>
</evidence>
<keyword evidence="11 13" id="KW-0961">Cell wall biogenesis/degradation</keyword>
<evidence type="ECO:0000256" key="8">
    <source>
        <dbReference type="ARBA" id="ARBA00023139"/>
    </source>
</evidence>
<proteinExistence type="predicted"/>
<dbReference type="SUPFAM" id="SSF141523">
    <property type="entry name" value="L,D-transpeptidase catalytic domain-like"/>
    <property type="match status" value="1"/>
</dbReference>
<dbReference type="FunFam" id="2.40.440.10:FF:000005">
    <property type="entry name" value="L,D-transpeptidase 2"/>
    <property type="match status" value="1"/>
</dbReference>
<keyword evidence="10" id="KW-0012">Acyltransferase</keyword>
<reference evidence="17" key="1">
    <citation type="submission" date="2020-11" db="EMBL/GenBank/DDBJ databases">
        <title>Sequencing the genomes of 1000 actinobacteria strains.</title>
        <authorList>
            <person name="Klenk H.-P."/>
        </authorList>
    </citation>
    <scope>NUCLEOTIDE SEQUENCE</scope>
    <source>
        <strain evidence="17">DSM 45356</strain>
    </source>
</reference>
<dbReference type="PANTHER" id="PTHR30582:SF2">
    <property type="entry name" value="L,D-TRANSPEPTIDASE YCIB-RELATED"/>
    <property type="match status" value="1"/>
</dbReference>
<evidence type="ECO:0000256" key="5">
    <source>
        <dbReference type="ARBA" id="ARBA00022960"/>
    </source>
</evidence>
<feature type="compositionally biased region" description="Polar residues" evidence="14">
    <location>
        <begin position="31"/>
        <end position="47"/>
    </location>
</feature>
<sequence>MARRRLMVGVAATAAMALALTGCGSGKSDKNPQGSGSSGPNKASAAQVTPADKDVNVPVSAEIEVKSGGKAADVKVSGPKGEVKGAPRADGSSWVPAEPLGYDTQYTVKVGESASTFTTMSSPPNRVNVHVYVTDNTVYGQAMPIVMEFKDYEVPKEQRAAVEKRLFVTSTPAQVGAWHWFSGSHVEYRPKDYWQPDTKVDVRYALGGLPLGGDKYGQYDVTSEFTIDHDKRELVVDNNTKLMVATLNGVEVKSMPVSLGKPSKPSFHGTMVVMEKLAKTVFDSGTYGVPATSPDGYKADIEWAQRMTWDGQFIHSAPWSVADQGHNNVSHGCVNVSADNAKWTFDFTKVGDPIVVKNTEQALQPGNGWTAWDLSWTDYLKGSALPPPAN</sequence>
<dbReference type="GO" id="GO:0016746">
    <property type="term" value="F:acyltransferase activity"/>
    <property type="evidence" value="ECO:0007669"/>
    <property type="project" value="UniProtKB-KW"/>
</dbReference>
<keyword evidence="9 17" id="KW-0449">Lipoprotein</keyword>
<feature type="active site" description="Nucleophile" evidence="13">
    <location>
        <position position="333"/>
    </location>
</feature>
<dbReference type="InterPro" id="IPR038063">
    <property type="entry name" value="Transpep_catalytic_dom"/>
</dbReference>
<feature type="domain" description="L,D-TPase catalytic" evidence="16">
    <location>
        <begin position="232"/>
        <end position="357"/>
    </location>
</feature>
<evidence type="ECO:0000256" key="3">
    <source>
        <dbReference type="ARBA" id="ARBA00022679"/>
    </source>
</evidence>
<name>A0A8J7GC80_9ACTN</name>
<evidence type="ECO:0000256" key="13">
    <source>
        <dbReference type="PROSITE-ProRule" id="PRU01373"/>
    </source>
</evidence>
<keyword evidence="18" id="KW-1185">Reference proteome</keyword>
<dbReference type="EMBL" id="JADOUF010000001">
    <property type="protein sequence ID" value="MBG6137868.1"/>
    <property type="molecule type" value="Genomic_DNA"/>
</dbReference>